<feature type="domain" description="LicD/FKTN/FKRP nucleotidyltransferase" evidence="1">
    <location>
        <begin position="25"/>
        <end position="244"/>
    </location>
</feature>
<sequence>MDQKKSVREVQDKILEVMKFIDAVCRKNGIVYYIMGGTALGAIRHGGFIPWDDDLDIFMTPAEYTKFKVAMKKESNPKFILQEWRTVERYLEYAKVRMNGTTFIEANFKDRKDLHQGIYVDIMILHKVPESNFIQKLVYYESKFVTLYALSQRNWKPKNKGQAIVLNMLKVLPCHLIAKLCYHRIYKYDDRKDNFKYCYWITPAKFHSGLFDKSFFEQPVDIPFEDTVLYGSKHIKEYLEYRYGNYMKLPSKEQQQAAVHAMIFDTKKNYTEYINKEEK</sequence>
<evidence type="ECO:0000313" key="3">
    <source>
        <dbReference type="Proteomes" id="UP001165444"/>
    </source>
</evidence>
<dbReference type="PANTHER" id="PTHR43404">
    <property type="entry name" value="LIPOPOLYSACCHARIDE CHOLINEPHOSPHOTRANSFERASE LICD"/>
    <property type="match status" value="1"/>
</dbReference>
<dbReference type="RefSeq" id="WP_243325480.1">
    <property type="nucleotide sequence ID" value="NZ_JAKZMM010000027.1"/>
</dbReference>
<dbReference type="EMBL" id="JAKZMM010000027">
    <property type="protein sequence ID" value="MCJ2381160.1"/>
    <property type="molecule type" value="Genomic_DNA"/>
</dbReference>
<dbReference type="InterPro" id="IPR052942">
    <property type="entry name" value="LPS_cholinephosphotransferase"/>
</dbReference>
<dbReference type="Pfam" id="PF04991">
    <property type="entry name" value="LicD"/>
    <property type="match status" value="1"/>
</dbReference>
<protein>
    <submittedName>
        <fullName evidence="2">LicD family protein</fullName>
    </submittedName>
</protein>
<keyword evidence="3" id="KW-1185">Reference proteome</keyword>
<accession>A0ABT0C2K8</accession>
<dbReference type="InterPro" id="IPR007074">
    <property type="entry name" value="LicD/FKTN/FKRP_NTP_transf"/>
</dbReference>
<name>A0ABT0C2K8_9BACT</name>
<dbReference type="Proteomes" id="UP001165444">
    <property type="component" value="Unassembled WGS sequence"/>
</dbReference>
<proteinExistence type="predicted"/>
<dbReference type="PANTHER" id="PTHR43404:SF2">
    <property type="entry name" value="LIPOPOLYSACCHARIDE CHOLINEPHOSPHOTRANSFERASE LICD"/>
    <property type="match status" value="1"/>
</dbReference>
<comment type="caution">
    <text evidence="2">The sequence shown here is derived from an EMBL/GenBank/DDBJ whole genome shotgun (WGS) entry which is preliminary data.</text>
</comment>
<evidence type="ECO:0000313" key="2">
    <source>
        <dbReference type="EMBL" id="MCJ2381160.1"/>
    </source>
</evidence>
<gene>
    <name evidence="2" type="ORF">MUN53_11125</name>
</gene>
<reference evidence="2 3" key="1">
    <citation type="submission" date="2022-03" db="EMBL/GenBank/DDBJ databases">
        <title>Parabacteroides sp. nov. isolated from swine feces.</title>
        <authorList>
            <person name="Bak J.E."/>
        </authorList>
    </citation>
    <scope>NUCLEOTIDE SEQUENCE [LARGE SCALE GENOMIC DNA]</scope>
    <source>
        <strain evidence="2 3">AGMB00274</strain>
    </source>
</reference>
<organism evidence="2 3">
    <name type="scientific">Parabacteroides faecalis</name>
    <dbReference type="NCBI Taxonomy" id="2924040"/>
    <lineage>
        <taxon>Bacteria</taxon>
        <taxon>Pseudomonadati</taxon>
        <taxon>Bacteroidota</taxon>
        <taxon>Bacteroidia</taxon>
        <taxon>Bacteroidales</taxon>
        <taxon>Tannerellaceae</taxon>
        <taxon>Parabacteroides</taxon>
    </lineage>
</organism>
<evidence type="ECO:0000259" key="1">
    <source>
        <dbReference type="Pfam" id="PF04991"/>
    </source>
</evidence>